<dbReference type="PATRIC" id="fig|1357398.3.peg.1878"/>
<dbReference type="InterPro" id="IPR027417">
    <property type="entry name" value="P-loop_NTPase"/>
</dbReference>
<dbReference type="AlphaFoldDB" id="X7RWF1"/>
<dbReference type="EMBL" id="JAOZ01000015">
    <property type="protein sequence ID" value="ETZ25484.1"/>
    <property type="molecule type" value="Genomic_DNA"/>
</dbReference>
<dbReference type="SUPFAM" id="SSF52540">
    <property type="entry name" value="P-loop containing nucleoside triphosphate hydrolases"/>
    <property type="match status" value="1"/>
</dbReference>
<gene>
    <name evidence="2" type="ORF">HMPREF2085_01894</name>
</gene>
<proteinExistence type="predicted"/>
<feature type="domain" description="ATPase AAA-type core" evidence="1">
    <location>
        <begin position="48"/>
        <end position="305"/>
    </location>
</feature>
<dbReference type="Gene3D" id="3.40.50.300">
    <property type="entry name" value="P-loop containing nucleotide triphosphate hydrolases"/>
    <property type="match status" value="1"/>
</dbReference>
<dbReference type="OrthoDB" id="8610837at2"/>
<reference evidence="2" key="1">
    <citation type="submission" date="2014-01" db="EMBL/GenBank/DDBJ databases">
        <title>The Genome Sequence of Fusobacterium nucleatum 13_3C.</title>
        <authorList>
            <consortium name="The Broad Institute Genomics Platform"/>
            <person name="Earl A."/>
            <person name="Allen-Vercoe E."/>
            <person name="Daigneault M."/>
            <person name="Young S.K."/>
            <person name="Zeng Q."/>
            <person name="Gargeya S."/>
            <person name="Fitzgerald M."/>
            <person name="Abouelleil A."/>
            <person name="Alvarado L."/>
            <person name="Chapman S.B."/>
            <person name="Gainer-Dewar J."/>
            <person name="Goldberg J."/>
            <person name="Griggs A."/>
            <person name="Gujja S."/>
            <person name="Hansen M."/>
            <person name="Howarth C."/>
            <person name="Imamovic A."/>
            <person name="Ireland A."/>
            <person name="Larimer J."/>
            <person name="McCowan C."/>
            <person name="Murphy C."/>
            <person name="Pearson M."/>
            <person name="Poon T.W."/>
            <person name="Priest M."/>
            <person name="Roberts A."/>
            <person name="Saif S."/>
            <person name="Shea T."/>
            <person name="Sykes S."/>
            <person name="Wortman J."/>
            <person name="Nusbaum C."/>
            <person name="Birren B."/>
        </authorList>
    </citation>
    <scope>NUCLEOTIDE SEQUENCE [LARGE SCALE GENOMIC DNA]</scope>
    <source>
        <strain evidence="2">13_3C</strain>
    </source>
</reference>
<accession>X7RWF1</accession>
<dbReference type="InterPro" id="IPR003959">
    <property type="entry name" value="ATPase_AAA_core"/>
</dbReference>
<dbReference type="GO" id="GO:0016887">
    <property type="term" value="F:ATP hydrolysis activity"/>
    <property type="evidence" value="ECO:0007669"/>
    <property type="project" value="InterPro"/>
</dbReference>
<comment type="caution">
    <text evidence="2">The sequence shown here is derived from an EMBL/GenBank/DDBJ whole genome shotgun (WGS) entry which is preliminary data.</text>
</comment>
<organism evidence="2">
    <name type="scientific">Fusobacterium nucleatum 13_3C</name>
    <dbReference type="NCBI Taxonomy" id="1357398"/>
    <lineage>
        <taxon>Bacteria</taxon>
        <taxon>Fusobacteriati</taxon>
        <taxon>Fusobacteriota</taxon>
        <taxon>Fusobacteriia</taxon>
        <taxon>Fusobacteriales</taxon>
        <taxon>Fusobacteriaceae</taxon>
        <taxon>Fusobacterium</taxon>
    </lineage>
</organism>
<sequence length="363" mass="42384">MIVLNLELDNLFGFEDFKINFSYSNNIKNSSIKNEFLKGRPNFKYKKVNVLLGANATGKTSIGKAMMAIFNFLNRKEISTVTQYIRDTKKKMSFSMDFILDGKNILYRVDMEYKKIGEIEKINLELYKTDILKNDSYETTLEKFEKINLENESYIEILGRLEKVSGWLFTYPDQGSNFLKTNNKVMDEKFFENILKSLDPSIEKFKKLDEVKNAYVLTLKDKDIIIQDGEFVKNNNILSSGTKSGLDIAYITSAVKKNTNVFYYCDEKFSYIHSDIEKAILSLMIDFLKPNTQLFFTTHNLEILSMDLPVHSFTFLKKREKIEVVYTSDYIDEGNIFLMEAIKNDVFNVAPYLDLIYELEEEY</sequence>
<dbReference type="Pfam" id="PF13304">
    <property type="entry name" value="AAA_21"/>
    <property type="match status" value="1"/>
</dbReference>
<name>X7RWF1_FUSNU</name>
<protein>
    <recommendedName>
        <fullName evidence="1">ATPase AAA-type core domain-containing protein</fullName>
    </recommendedName>
</protein>
<dbReference type="HOGENOM" id="CLU_668448_0_0_0"/>
<evidence type="ECO:0000259" key="1">
    <source>
        <dbReference type="Pfam" id="PF13304"/>
    </source>
</evidence>
<evidence type="ECO:0000313" key="2">
    <source>
        <dbReference type="EMBL" id="ETZ25484.1"/>
    </source>
</evidence>
<dbReference type="GO" id="GO:0005524">
    <property type="term" value="F:ATP binding"/>
    <property type="evidence" value="ECO:0007669"/>
    <property type="project" value="InterPro"/>
</dbReference>